<dbReference type="RefSeq" id="XP_018391499.1">
    <property type="nucleotide sequence ID" value="XM_018533788.1"/>
</dbReference>
<proteinExistence type="predicted"/>
<evidence type="ECO:0000256" key="2">
    <source>
        <dbReference type="SAM" id="SignalP"/>
    </source>
</evidence>
<feature type="compositionally biased region" description="Low complexity" evidence="1">
    <location>
        <begin position="26"/>
        <end position="47"/>
    </location>
</feature>
<feature type="region of interest" description="Disordered" evidence="1">
    <location>
        <begin position="237"/>
        <end position="349"/>
    </location>
</feature>
<keyword evidence="2" id="KW-0732">Signal</keyword>
<dbReference type="KEGG" id="aalt:CC77DRAFT_924128"/>
<dbReference type="EMBL" id="KV441469">
    <property type="protein sequence ID" value="OAG26078.1"/>
    <property type="molecule type" value="Genomic_DNA"/>
</dbReference>
<dbReference type="OMA" id="MRQANNG"/>
<organism evidence="3 4">
    <name type="scientific">Alternaria alternata</name>
    <name type="common">Alternaria rot fungus</name>
    <name type="synonym">Torula alternata</name>
    <dbReference type="NCBI Taxonomy" id="5599"/>
    <lineage>
        <taxon>Eukaryota</taxon>
        <taxon>Fungi</taxon>
        <taxon>Dikarya</taxon>
        <taxon>Ascomycota</taxon>
        <taxon>Pezizomycotina</taxon>
        <taxon>Dothideomycetes</taxon>
        <taxon>Pleosporomycetidae</taxon>
        <taxon>Pleosporales</taxon>
        <taxon>Pleosporineae</taxon>
        <taxon>Pleosporaceae</taxon>
        <taxon>Alternaria</taxon>
        <taxon>Alternaria sect. Alternaria</taxon>
        <taxon>Alternaria alternata complex</taxon>
    </lineage>
</organism>
<gene>
    <name evidence="3" type="ORF">CC77DRAFT_924128</name>
</gene>
<dbReference type="AlphaFoldDB" id="A0A177E2V9"/>
<evidence type="ECO:0000313" key="4">
    <source>
        <dbReference type="Proteomes" id="UP000077248"/>
    </source>
</evidence>
<sequence length="349" mass="34919">MKYILIASLLTSAAYAAPFAQAGNQQQQQGAQTGNQQQQQQQGATNTPTGLGAGIQNGQTPTANDLATAVSNWMADTSMVSNFLNTGASIQNNVQFKQAATVAFNAEVDELNHKAIIDAANGQMPNVIAANSTLATGGSFQDVVDKLQQMSVQGMAAAGNIDLINQNRCVNVLPNIDAYMASTGSTSQAVRPTVCDQTGVAGGVQGTGATQPGAPAGSPAAAFAAAQALAQGTGNGLVQNTGAAGSQGTTGQQTPQQGQQTGQQQGQQAGQQTQQGQQNGQQTQQNGQQPGNGAAAGQQTQGQTQNGANQQQQAGNGAAAGQQSQGQNAGQASGRNGGNGAKGGNNNNN</sequence>
<dbReference type="VEuPathDB" id="FungiDB:CC77DRAFT_924128"/>
<evidence type="ECO:0000313" key="3">
    <source>
        <dbReference type="EMBL" id="OAG26078.1"/>
    </source>
</evidence>
<accession>A0A177E2V9</accession>
<dbReference type="GeneID" id="29119382"/>
<evidence type="ECO:0000256" key="1">
    <source>
        <dbReference type="SAM" id="MobiDB-lite"/>
    </source>
</evidence>
<name>A0A177E2V9_ALTAL</name>
<feature type="signal peptide" evidence="2">
    <location>
        <begin position="1"/>
        <end position="16"/>
    </location>
</feature>
<feature type="compositionally biased region" description="Low complexity" evidence="1">
    <location>
        <begin position="239"/>
        <end position="334"/>
    </location>
</feature>
<keyword evidence="4" id="KW-1185">Reference proteome</keyword>
<reference evidence="3 4" key="1">
    <citation type="submission" date="2016-05" db="EMBL/GenBank/DDBJ databases">
        <title>Comparative analysis of secretome profiles of manganese(II)-oxidizing ascomycete fungi.</title>
        <authorList>
            <consortium name="DOE Joint Genome Institute"/>
            <person name="Zeiner C.A."/>
            <person name="Purvine S.O."/>
            <person name="Zink E.M."/>
            <person name="Wu S."/>
            <person name="Pasa-Tolic L."/>
            <person name="Chaput D.L."/>
            <person name="Haridas S."/>
            <person name="Grigoriev I.V."/>
            <person name="Santelli C.M."/>
            <person name="Hansel C.M."/>
        </authorList>
    </citation>
    <scope>NUCLEOTIDE SEQUENCE [LARGE SCALE GENOMIC DNA]</scope>
    <source>
        <strain evidence="3 4">SRC1lrK2f</strain>
    </source>
</reference>
<feature type="chain" id="PRO_5008060108" evidence="2">
    <location>
        <begin position="17"/>
        <end position="349"/>
    </location>
</feature>
<dbReference type="Proteomes" id="UP000077248">
    <property type="component" value="Unassembled WGS sequence"/>
</dbReference>
<protein>
    <submittedName>
        <fullName evidence="3">Uncharacterized protein</fullName>
    </submittedName>
</protein>
<feature type="region of interest" description="Disordered" evidence="1">
    <location>
        <begin position="26"/>
        <end position="58"/>
    </location>
</feature>